<dbReference type="InterPro" id="IPR023214">
    <property type="entry name" value="HAD_sf"/>
</dbReference>
<name>E6PCE8_9ZZZZ</name>
<organism evidence="1">
    <name type="scientific">mine drainage metagenome</name>
    <dbReference type="NCBI Taxonomy" id="410659"/>
    <lineage>
        <taxon>unclassified sequences</taxon>
        <taxon>metagenomes</taxon>
        <taxon>ecological metagenomes</taxon>
    </lineage>
</organism>
<dbReference type="Gene3D" id="3.40.50.1000">
    <property type="entry name" value="HAD superfamily/HAD-like"/>
    <property type="match status" value="1"/>
</dbReference>
<dbReference type="AlphaFoldDB" id="E6PCE8"/>
<dbReference type="PANTHER" id="PTHR10000:SF8">
    <property type="entry name" value="HAD SUPERFAMILY HYDROLASE-LIKE, TYPE 3"/>
    <property type="match status" value="1"/>
</dbReference>
<dbReference type="GO" id="GO:0005829">
    <property type="term" value="C:cytosol"/>
    <property type="evidence" value="ECO:0007669"/>
    <property type="project" value="TreeGrafter"/>
</dbReference>
<dbReference type="GO" id="GO:0016791">
    <property type="term" value="F:phosphatase activity"/>
    <property type="evidence" value="ECO:0007669"/>
    <property type="project" value="TreeGrafter"/>
</dbReference>
<evidence type="ECO:0000313" key="1">
    <source>
        <dbReference type="EMBL" id="CBH74132.1"/>
    </source>
</evidence>
<reference evidence="1" key="1">
    <citation type="submission" date="2009-10" db="EMBL/GenBank/DDBJ databases">
        <title>Diversity of trophic interactions inside an arsenic-rich microbial ecosystem.</title>
        <authorList>
            <person name="Bertin P.N."/>
            <person name="Heinrich-Salmeron A."/>
            <person name="Pelletier E."/>
            <person name="Goulhen-Chollet F."/>
            <person name="Arsene-Ploetze F."/>
            <person name="Gallien S."/>
            <person name="Calteau A."/>
            <person name="Vallenet D."/>
            <person name="Casiot C."/>
            <person name="Chane-Woon-Ming B."/>
            <person name="Giloteaux L."/>
            <person name="Barakat M."/>
            <person name="Bonnefoy V."/>
            <person name="Bruneel O."/>
            <person name="Chandler M."/>
            <person name="Cleiss J."/>
            <person name="Duran R."/>
            <person name="Elbaz-Poulichet F."/>
            <person name="Fonknechten N."/>
            <person name="Lauga B."/>
            <person name="Mornico D."/>
            <person name="Ortet P."/>
            <person name="Schaeffer C."/>
            <person name="Siguier P."/>
            <person name="Alexander Thil Smith A."/>
            <person name="Van Dorsselaer A."/>
            <person name="Weissenbach J."/>
            <person name="Medigue C."/>
            <person name="Le Paslier D."/>
        </authorList>
    </citation>
    <scope>NUCLEOTIDE SEQUENCE</scope>
</reference>
<dbReference type="Gene3D" id="3.30.1240.10">
    <property type="match status" value="1"/>
</dbReference>
<dbReference type="Pfam" id="PF08282">
    <property type="entry name" value="Hydrolase_3"/>
    <property type="match status" value="1"/>
</dbReference>
<dbReference type="EMBL" id="CABL01000001">
    <property type="protein sequence ID" value="CBH74132.1"/>
    <property type="molecule type" value="Genomic_DNA"/>
</dbReference>
<dbReference type="GO" id="GO:0000287">
    <property type="term" value="F:magnesium ion binding"/>
    <property type="evidence" value="ECO:0007669"/>
    <property type="project" value="TreeGrafter"/>
</dbReference>
<gene>
    <name evidence="1" type="ORF">CARN1_2019</name>
</gene>
<proteinExistence type="predicted"/>
<dbReference type="PROSITE" id="PS01229">
    <property type="entry name" value="COF_2"/>
    <property type="match status" value="1"/>
</dbReference>
<sequence>MAHIELIALDLDGTLLQADDRVAAPERKAVERALARGIRVVFVTGRGAEFPSMLAREMGLDLPIICCHGALTKDFLSGRTLGHIPVPLQQARELIDFAIERDLDLAVYHEERFHRLAGRERYMPDMVGPSWVEVEDFGFLRDGAPTMLRFLGNASVEGVRAQLARRPLHAKFERWGAFEECAVTAREATKERALARLCADFQIPRERVLAIGDSANDLPMLRWAGIGVAMGNADSAVRESVGRVTLDVARHGAARAIERYALESEGRRSA</sequence>
<protein>
    <submittedName>
        <fullName evidence="1">Putative phosphatase</fullName>
    </submittedName>
</protein>
<dbReference type="InterPro" id="IPR036412">
    <property type="entry name" value="HAD-like_sf"/>
</dbReference>
<accession>E6PCE8</accession>
<dbReference type="PANTHER" id="PTHR10000">
    <property type="entry name" value="PHOSPHOSERINE PHOSPHATASE"/>
    <property type="match status" value="1"/>
</dbReference>
<comment type="caution">
    <text evidence="1">The sequence shown here is derived from an EMBL/GenBank/DDBJ whole genome shotgun (WGS) entry which is preliminary data.</text>
</comment>
<dbReference type="SUPFAM" id="SSF56784">
    <property type="entry name" value="HAD-like"/>
    <property type="match status" value="1"/>
</dbReference>